<evidence type="ECO:0000259" key="8">
    <source>
        <dbReference type="PROSITE" id="PS50850"/>
    </source>
</evidence>
<feature type="transmembrane region" description="Helical" evidence="7">
    <location>
        <begin position="372"/>
        <end position="394"/>
    </location>
</feature>
<feature type="transmembrane region" description="Helical" evidence="7">
    <location>
        <begin position="281"/>
        <end position="306"/>
    </location>
</feature>
<evidence type="ECO:0000256" key="5">
    <source>
        <dbReference type="ARBA" id="ARBA00023136"/>
    </source>
</evidence>
<dbReference type="SUPFAM" id="SSF103473">
    <property type="entry name" value="MFS general substrate transporter"/>
    <property type="match status" value="1"/>
</dbReference>
<evidence type="ECO:0000256" key="1">
    <source>
        <dbReference type="ARBA" id="ARBA00004141"/>
    </source>
</evidence>
<dbReference type="Gene3D" id="1.20.1250.20">
    <property type="entry name" value="MFS general substrate transporter like domains"/>
    <property type="match status" value="1"/>
</dbReference>
<feature type="transmembrane region" description="Helical" evidence="7">
    <location>
        <begin position="346"/>
        <end position="366"/>
    </location>
</feature>
<evidence type="ECO:0000313" key="10">
    <source>
        <dbReference type="Proteomes" id="UP000016923"/>
    </source>
</evidence>
<dbReference type="AlphaFoldDB" id="S3C3T3"/>
<gene>
    <name evidence="9" type="ORF">F503_08098</name>
</gene>
<dbReference type="Proteomes" id="UP000016923">
    <property type="component" value="Unassembled WGS sequence"/>
</dbReference>
<protein>
    <submittedName>
        <fullName evidence="9">Allantoate permease</fullName>
    </submittedName>
</protein>
<comment type="subcellular location">
    <subcellularLocation>
        <location evidence="1">Membrane</location>
        <topology evidence="1">Multi-pass membrane protein</topology>
    </subcellularLocation>
</comment>
<proteinExistence type="inferred from homology"/>
<dbReference type="FunFam" id="1.20.1250.20:FF:000064">
    <property type="entry name" value="MFS allantoate transporter"/>
    <property type="match status" value="1"/>
</dbReference>
<dbReference type="HOGENOM" id="CLU_001265_0_5_1"/>
<reference evidence="9 10" key="1">
    <citation type="journal article" date="2013" name="BMC Genomics">
        <title>The genome and transcriptome of the pine saprophyte Ophiostoma piceae, and a comparison with the bark beetle-associated pine pathogen Grosmannia clavigera.</title>
        <authorList>
            <person name="Haridas S."/>
            <person name="Wang Y."/>
            <person name="Lim L."/>
            <person name="Massoumi Alamouti S."/>
            <person name="Jackman S."/>
            <person name="Docking R."/>
            <person name="Robertson G."/>
            <person name="Birol I."/>
            <person name="Bohlmann J."/>
            <person name="Breuil C."/>
        </authorList>
    </citation>
    <scope>NUCLEOTIDE SEQUENCE [LARGE SCALE GENOMIC DNA]</scope>
    <source>
        <strain evidence="9 10">UAMH 11346</strain>
    </source>
</reference>
<name>S3C3T3_OPHP1</name>
<dbReference type="PROSITE" id="PS50850">
    <property type="entry name" value="MFS"/>
    <property type="match status" value="1"/>
</dbReference>
<feature type="transmembrane region" description="Helical" evidence="7">
    <location>
        <begin position="119"/>
        <end position="142"/>
    </location>
</feature>
<dbReference type="OMA" id="FSIARYV"/>
<feature type="transmembrane region" description="Helical" evidence="7">
    <location>
        <begin position="318"/>
        <end position="339"/>
    </location>
</feature>
<feature type="transmembrane region" description="Helical" evidence="7">
    <location>
        <begin position="148"/>
        <end position="168"/>
    </location>
</feature>
<organism evidence="9 10">
    <name type="scientific">Ophiostoma piceae (strain UAMH 11346)</name>
    <name type="common">Sap stain fungus</name>
    <dbReference type="NCBI Taxonomy" id="1262450"/>
    <lineage>
        <taxon>Eukaryota</taxon>
        <taxon>Fungi</taxon>
        <taxon>Dikarya</taxon>
        <taxon>Ascomycota</taxon>
        <taxon>Pezizomycotina</taxon>
        <taxon>Sordariomycetes</taxon>
        <taxon>Sordariomycetidae</taxon>
        <taxon>Ophiostomatales</taxon>
        <taxon>Ophiostomataceae</taxon>
        <taxon>Ophiostoma</taxon>
    </lineage>
</organism>
<dbReference type="GO" id="GO:0016020">
    <property type="term" value="C:membrane"/>
    <property type="evidence" value="ECO:0007669"/>
    <property type="project" value="UniProtKB-SubCell"/>
</dbReference>
<dbReference type="InterPro" id="IPR020846">
    <property type="entry name" value="MFS_dom"/>
</dbReference>
<dbReference type="InterPro" id="IPR036259">
    <property type="entry name" value="MFS_trans_sf"/>
</dbReference>
<evidence type="ECO:0000256" key="3">
    <source>
        <dbReference type="ARBA" id="ARBA00022692"/>
    </source>
</evidence>
<feature type="transmembrane region" description="Helical" evidence="7">
    <location>
        <begin position="180"/>
        <end position="203"/>
    </location>
</feature>
<evidence type="ECO:0000313" key="9">
    <source>
        <dbReference type="EMBL" id="EPE07447.1"/>
    </source>
</evidence>
<feature type="transmembrane region" description="Helical" evidence="7">
    <location>
        <begin position="439"/>
        <end position="459"/>
    </location>
</feature>
<dbReference type="Pfam" id="PF07690">
    <property type="entry name" value="MFS_1"/>
    <property type="match status" value="1"/>
</dbReference>
<accession>S3C3T3</accession>
<dbReference type="eggNOG" id="KOG2533">
    <property type="taxonomic scope" value="Eukaryota"/>
</dbReference>
<feature type="transmembrane region" description="Helical" evidence="7">
    <location>
        <begin position="406"/>
        <end position="427"/>
    </location>
</feature>
<keyword evidence="3 7" id="KW-0812">Transmembrane</keyword>
<dbReference type="PANTHER" id="PTHR43791">
    <property type="entry name" value="PERMEASE-RELATED"/>
    <property type="match status" value="1"/>
</dbReference>
<evidence type="ECO:0000256" key="2">
    <source>
        <dbReference type="ARBA" id="ARBA00022448"/>
    </source>
</evidence>
<dbReference type="VEuPathDB" id="FungiDB:F503_08098"/>
<sequence>MDDLQGLQPEGTKAAARYGQADAALGFLETHGPVVYTADEERAVVRKIDWVLMPLMIVSYTIQYMDKSVMAQSAIYDLQTSLKLVGQDYSWCSSIFYFGYLAFQPLAARLLVRVPLGRFVAVTSLLWAVVLSCTAGATNFAGLMVLRFILGACEAGISPAYVLIMGTWYKRDEIPLRITLWYCGNGMAIILQAFIAFGVGHIHVGTMPVWRWFFIIFGLIGFAWAAVLWRFMPDTPLTASFLDEREQLIAIERLRVNRTGVQANHEFKKDQFREAMTDAKVWYGFFYSIACVVPATAVANFGSLVIKGFGYGSFETSLLNIPLGITEIIGLLVTGFVAVNVPNTRCLMQFVCNVPSIIGAVLVYTLPSSNRVGRLIAFYCTNFTNGSLPMLFALTTTNMAGHTKRATANAVLFVGYSTAFIIGPQFFIASESPRYATGFKTMIIMFSIAAVAPGIYYAYMVYLNRRKAHALATGGDDANVPVENEEFMDMTDKQQPRFVYAM</sequence>
<dbReference type="PANTHER" id="PTHR43791:SF103">
    <property type="entry name" value="MAJOR FACILITATOR SUPERFAMILY (MFS) PROFILE DOMAIN-CONTAINING PROTEIN-RELATED"/>
    <property type="match status" value="1"/>
</dbReference>
<evidence type="ECO:0000256" key="4">
    <source>
        <dbReference type="ARBA" id="ARBA00022989"/>
    </source>
</evidence>
<keyword evidence="10" id="KW-1185">Reference proteome</keyword>
<keyword evidence="4 7" id="KW-1133">Transmembrane helix</keyword>
<evidence type="ECO:0000256" key="6">
    <source>
        <dbReference type="ARBA" id="ARBA00037968"/>
    </source>
</evidence>
<evidence type="ECO:0000256" key="7">
    <source>
        <dbReference type="SAM" id="Phobius"/>
    </source>
</evidence>
<dbReference type="EMBL" id="KE148151">
    <property type="protein sequence ID" value="EPE07447.1"/>
    <property type="molecule type" value="Genomic_DNA"/>
</dbReference>
<keyword evidence="5 7" id="KW-0472">Membrane</keyword>
<keyword evidence="2" id="KW-0813">Transport</keyword>
<dbReference type="InterPro" id="IPR011701">
    <property type="entry name" value="MFS"/>
</dbReference>
<dbReference type="GO" id="GO:0022857">
    <property type="term" value="F:transmembrane transporter activity"/>
    <property type="evidence" value="ECO:0007669"/>
    <property type="project" value="InterPro"/>
</dbReference>
<feature type="transmembrane region" description="Helical" evidence="7">
    <location>
        <begin position="209"/>
        <end position="229"/>
    </location>
</feature>
<comment type="similarity">
    <text evidence="6">Belongs to the major facilitator superfamily. Allantoate permease family.</text>
</comment>
<feature type="transmembrane region" description="Helical" evidence="7">
    <location>
        <begin position="94"/>
        <end position="112"/>
    </location>
</feature>
<dbReference type="OrthoDB" id="6730379at2759"/>
<feature type="domain" description="Major facilitator superfamily (MFS) profile" evidence="8">
    <location>
        <begin position="52"/>
        <end position="465"/>
    </location>
</feature>